<comment type="caution">
    <text evidence="1">The sequence shown here is derived from an EMBL/GenBank/DDBJ whole genome shotgun (WGS) entry which is preliminary data.</text>
</comment>
<sequence length="155" mass="16598">MRVLAAAAVAAFFAAGQHDAQAGPDRVSILLGSHHVGATRNFEEFNPGIILVWDERVWRGNLDIAAGAYRNSYGDGSLALSLAYPFVKTDDWGLDLFGGFSWYPGNGQQFSHAIGDVVPIAGLQARYRNVFMQAIPAGGQAADAVFSFGLTFAME</sequence>
<dbReference type="EMBL" id="JBHRXI010000016">
    <property type="protein sequence ID" value="MFC3614921.1"/>
    <property type="molecule type" value="Genomic_DNA"/>
</dbReference>
<evidence type="ECO:0008006" key="3">
    <source>
        <dbReference type="Google" id="ProtNLM"/>
    </source>
</evidence>
<name>A0ABV7TIP2_9RHOB</name>
<gene>
    <name evidence="1" type="ORF">ACFORG_14215</name>
</gene>
<accession>A0ABV7TIP2</accession>
<organism evidence="1 2">
    <name type="scientific">Lutimaribacter marinistellae</name>
    <dbReference type="NCBI Taxonomy" id="1820329"/>
    <lineage>
        <taxon>Bacteria</taxon>
        <taxon>Pseudomonadati</taxon>
        <taxon>Pseudomonadota</taxon>
        <taxon>Alphaproteobacteria</taxon>
        <taxon>Rhodobacterales</taxon>
        <taxon>Roseobacteraceae</taxon>
        <taxon>Lutimaribacter</taxon>
    </lineage>
</organism>
<evidence type="ECO:0000313" key="2">
    <source>
        <dbReference type="Proteomes" id="UP001595629"/>
    </source>
</evidence>
<dbReference type="RefSeq" id="WP_386736198.1">
    <property type="nucleotide sequence ID" value="NZ_JBHRXI010000016.1"/>
</dbReference>
<reference evidence="2" key="1">
    <citation type="journal article" date="2019" name="Int. J. Syst. Evol. Microbiol.">
        <title>The Global Catalogue of Microorganisms (GCM) 10K type strain sequencing project: providing services to taxonomists for standard genome sequencing and annotation.</title>
        <authorList>
            <consortium name="The Broad Institute Genomics Platform"/>
            <consortium name="The Broad Institute Genome Sequencing Center for Infectious Disease"/>
            <person name="Wu L."/>
            <person name="Ma J."/>
        </authorList>
    </citation>
    <scope>NUCLEOTIDE SEQUENCE [LARGE SCALE GENOMIC DNA]</scope>
    <source>
        <strain evidence="2">KCTC 42911</strain>
    </source>
</reference>
<protein>
    <recommendedName>
        <fullName evidence="3">Lipid A 3-O-deacylase (PagL)</fullName>
    </recommendedName>
</protein>
<proteinExistence type="predicted"/>
<dbReference type="Proteomes" id="UP001595629">
    <property type="component" value="Unassembled WGS sequence"/>
</dbReference>
<evidence type="ECO:0000313" key="1">
    <source>
        <dbReference type="EMBL" id="MFC3614921.1"/>
    </source>
</evidence>
<keyword evidence="2" id="KW-1185">Reference proteome</keyword>